<dbReference type="PRINTS" id="PR00081">
    <property type="entry name" value="GDHRDH"/>
</dbReference>
<gene>
    <name evidence="4" type="ORF">METZ01_LOCUS97218</name>
</gene>
<dbReference type="AlphaFoldDB" id="A0A381VVQ7"/>
<dbReference type="SMART" id="SM00822">
    <property type="entry name" value="PKS_KR"/>
    <property type="match status" value="1"/>
</dbReference>
<name>A0A381VVQ7_9ZZZZ</name>
<keyword evidence="2" id="KW-0560">Oxidoreductase</keyword>
<feature type="domain" description="Ketoreductase" evidence="3">
    <location>
        <begin position="8"/>
        <end position="201"/>
    </location>
</feature>
<dbReference type="InterPro" id="IPR057326">
    <property type="entry name" value="KR_dom"/>
</dbReference>
<dbReference type="PANTHER" id="PTHR42760">
    <property type="entry name" value="SHORT-CHAIN DEHYDROGENASES/REDUCTASES FAMILY MEMBER"/>
    <property type="match status" value="1"/>
</dbReference>
<protein>
    <recommendedName>
        <fullName evidence="3">Ketoreductase domain-containing protein</fullName>
    </recommendedName>
</protein>
<dbReference type="EMBL" id="UINC01009926">
    <property type="protein sequence ID" value="SVA44364.1"/>
    <property type="molecule type" value="Genomic_DNA"/>
</dbReference>
<sequence length="267" mass="28042">MTKRLENKVAVVTGGNSGIGEDTATLFAEEGAHVILMARRELEGREVEARINASGGDAKFISCDVGDVESVSRAIKLAAETHGRIDVLFNNAGGGGGGEFPNESDEQWNGIINVNLTGTFYVSRAAWPHLVAAGGGAIVNMSSLAAQIGLSPRMRDEFGTTSASYTVAKAGVDALTHYMAGAGGRHNIRVNCVRPGQILTPGATRGTINDPDGGHHVFEKFMDYVQIVQGPGYPRDVAQLVLFLACAESRFITGEIINVDGGVAAKI</sequence>
<dbReference type="GO" id="GO:0006633">
    <property type="term" value="P:fatty acid biosynthetic process"/>
    <property type="evidence" value="ECO:0007669"/>
    <property type="project" value="TreeGrafter"/>
</dbReference>
<evidence type="ECO:0000259" key="3">
    <source>
        <dbReference type="SMART" id="SM00822"/>
    </source>
</evidence>
<dbReference type="PANTHER" id="PTHR42760:SF133">
    <property type="entry name" value="3-OXOACYL-[ACYL-CARRIER-PROTEIN] REDUCTASE"/>
    <property type="match status" value="1"/>
</dbReference>
<accession>A0A381VVQ7</accession>
<dbReference type="SUPFAM" id="SSF51735">
    <property type="entry name" value="NAD(P)-binding Rossmann-fold domains"/>
    <property type="match status" value="1"/>
</dbReference>
<dbReference type="PRINTS" id="PR00080">
    <property type="entry name" value="SDRFAMILY"/>
</dbReference>
<evidence type="ECO:0000256" key="2">
    <source>
        <dbReference type="ARBA" id="ARBA00023002"/>
    </source>
</evidence>
<dbReference type="Pfam" id="PF13561">
    <property type="entry name" value="adh_short_C2"/>
    <property type="match status" value="1"/>
</dbReference>
<dbReference type="GO" id="GO:0016616">
    <property type="term" value="F:oxidoreductase activity, acting on the CH-OH group of donors, NAD or NADP as acceptor"/>
    <property type="evidence" value="ECO:0007669"/>
    <property type="project" value="TreeGrafter"/>
</dbReference>
<evidence type="ECO:0000313" key="4">
    <source>
        <dbReference type="EMBL" id="SVA44364.1"/>
    </source>
</evidence>
<dbReference type="InterPro" id="IPR036291">
    <property type="entry name" value="NAD(P)-bd_dom_sf"/>
</dbReference>
<organism evidence="4">
    <name type="scientific">marine metagenome</name>
    <dbReference type="NCBI Taxonomy" id="408172"/>
    <lineage>
        <taxon>unclassified sequences</taxon>
        <taxon>metagenomes</taxon>
        <taxon>ecological metagenomes</taxon>
    </lineage>
</organism>
<dbReference type="FunFam" id="3.40.50.720:FF:000084">
    <property type="entry name" value="Short-chain dehydrogenase reductase"/>
    <property type="match status" value="1"/>
</dbReference>
<evidence type="ECO:0000256" key="1">
    <source>
        <dbReference type="ARBA" id="ARBA00006484"/>
    </source>
</evidence>
<dbReference type="Gene3D" id="3.40.50.720">
    <property type="entry name" value="NAD(P)-binding Rossmann-like Domain"/>
    <property type="match status" value="1"/>
</dbReference>
<dbReference type="InterPro" id="IPR002347">
    <property type="entry name" value="SDR_fam"/>
</dbReference>
<reference evidence="4" key="1">
    <citation type="submission" date="2018-05" db="EMBL/GenBank/DDBJ databases">
        <authorList>
            <person name="Lanie J.A."/>
            <person name="Ng W.-L."/>
            <person name="Kazmierczak K.M."/>
            <person name="Andrzejewski T.M."/>
            <person name="Davidsen T.M."/>
            <person name="Wayne K.J."/>
            <person name="Tettelin H."/>
            <person name="Glass J.I."/>
            <person name="Rusch D."/>
            <person name="Podicherti R."/>
            <person name="Tsui H.-C.T."/>
            <person name="Winkler M.E."/>
        </authorList>
    </citation>
    <scope>NUCLEOTIDE SEQUENCE</scope>
</reference>
<dbReference type="GO" id="GO:0048038">
    <property type="term" value="F:quinone binding"/>
    <property type="evidence" value="ECO:0007669"/>
    <property type="project" value="TreeGrafter"/>
</dbReference>
<dbReference type="CDD" id="cd05233">
    <property type="entry name" value="SDR_c"/>
    <property type="match status" value="1"/>
</dbReference>
<proteinExistence type="inferred from homology"/>
<comment type="similarity">
    <text evidence="1">Belongs to the short-chain dehydrogenases/reductases (SDR) family.</text>
</comment>